<keyword evidence="6 11" id="KW-0547">Nucleotide-binding</keyword>
<dbReference type="eggNOG" id="arCOG00406">
    <property type="taxonomic scope" value="Archaea"/>
</dbReference>
<feature type="binding site" evidence="11">
    <location>
        <begin position="224"/>
        <end position="226"/>
    </location>
    <ligand>
        <name>ATP</name>
        <dbReference type="ChEBI" id="CHEBI:30616"/>
    </ligand>
</feature>
<dbReference type="InterPro" id="IPR002312">
    <property type="entry name" value="Asp/Asn-tRNA-synth_IIb"/>
</dbReference>
<evidence type="ECO:0000256" key="1">
    <source>
        <dbReference type="ARBA" id="ARBA00004496"/>
    </source>
</evidence>
<dbReference type="FunFam" id="2.40.50.140:FF:000324">
    <property type="entry name" value="Aspartate--tRNA(Asp/Asn) ligase"/>
    <property type="match status" value="1"/>
</dbReference>
<dbReference type="PANTHER" id="PTHR43450">
    <property type="entry name" value="ASPARTYL-TRNA SYNTHETASE"/>
    <property type="match status" value="1"/>
</dbReference>
<evidence type="ECO:0000256" key="8">
    <source>
        <dbReference type="ARBA" id="ARBA00022842"/>
    </source>
</evidence>
<dbReference type="CDD" id="cd04316">
    <property type="entry name" value="ND_PkAspRS_like_N"/>
    <property type="match status" value="1"/>
</dbReference>
<dbReference type="RefSeq" id="WP_015733340.1">
    <property type="nucleotide sequence ID" value="NC_013407.1"/>
</dbReference>
<evidence type="ECO:0000256" key="6">
    <source>
        <dbReference type="ARBA" id="ARBA00022741"/>
    </source>
</evidence>
<dbReference type="InterPro" id="IPR004364">
    <property type="entry name" value="Aa-tRNA-synt_II"/>
</dbReference>
<dbReference type="Pfam" id="PF00152">
    <property type="entry name" value="tRNA-synt_2"/>
    <property type="match status" value="1"/>
</dbReference>
<evidence type="ECO:0000256" key="3">
    <source>
        <dbReference type="ARBA" id="ARBA00022490"/>
    </source>
</evidence>
<dbReference type="STRING" id="579137.Metvu_1266"/>
<evidence type="ECO:0000313" key="14">
    <source>
        <dbReference type="Proteomes" id="UP000002063"/>
    </source>
</evidence>
<feature type="site" description="Important for tRNA non-discrimination" evidence="11">
    <location>
        <position position="87"/>
    </location>
</feature>
<dbReference type="HOGENOM" id="CLU_004553_2_1_2"/>
<dbReference type="InterPro" id="IPR012340">
    <property type="entry name" value="NA-bd_OB-fold"/>
</dbReference>
<dbReference type="FunFam" id="3.30.930.10:FF:000038">
    <property type="entry name" value="Aspartate--tRNA ligase"/>
    <property type="match status" value="1"/>
</dbReference>
<dbReference type="KEGG" id="mvu:Metvu_1266"/>
<comment type="caution">
    <text evidence="11">Lacks conserved residue(s) required for the propagation of feature annotation.</text>
</comment>
<feature type="binding site" evidence="11">
    <location>
        <position position="216"/>
    </location>
    <ligand>
        <name>L-aspartate</name>
        <dbReference type="ChEBI" id="CHEBI:29991"/>
    </ligand>
</feature>
<feature type="binding site" evidence="11">
    <location>
        <position position="357"/>
    </location>
    <ligand>
        <name>Mg(2+)</name>
        <dbReference type="ChEBI" id="CHEBI:18420"/>
        <label>2</label>
    </ligand>
</feature>
<keyword evidence="5 11" id="KW-0479">Metal-binding</keyword>
<keyword evidence="4 11" id="KW-0436">Ligase</keyword>
<dbReference type="InterPro" id="IPR004365">
    <property type="entry name" value="NA-bd_OB_tRNA"/>
</dbReference>
<feature type="binding site" evidence="11">
    <location>
        <position position="357"/>
    </location>
    <ligand>
        <name>ATP</name>
        <dbReference type="ChEBI" id="CHEBI:30616"/>
    </ligand>
</feature>
<evidence type="ECO:0000256" key="10">
    <source>
        <dbReference type="ARBA" id="ARBA00023146"/>
    </source>
</evidence>
<keyword evidence="8 11" id="KW-0460">Magnesium</keyword>
<evidence type="ECO:0000256" key="7">
    <source>
        <dbReference type="ARBA" id="ARBA00022840"/>
    </source>
</evidence>
<evidence type="ECO:0000256" key="9">
    <source>
        <dbReference type="ARBA" id="ARBA00022917"/>
    </source>
</evidence>
<comment type="subunit">
    <text evidence="11">Homodimer.</text>
</comment>
<organism evidence="13 14">
    <name type="scientific">Methanocaldococcus vulcanius (strain ATCC 700851 / DSM 12094 / M7)</name>
    <name type="common">Methanococcus vulcanius</name>
    <dbReference type="NCBI Taxonomy" id="579137"/>
    <lineage>
        <taxon>Archaea</taxon>
        <taxon>Methanobacteriati</taxon>
        <taxon>Methanobacteriota</taxon>
        <taxon>Methanomada group</taxon>
        <taxon>Methanococci</taxon>
        <taxon>Methanococcales</taxon>
        <taxon>Methanocaldococcaceae</taxon>
        <taxon>Methanocaldococcus</taxon>
    </lineage>
</organism>
<dbReference type="PROSITE" id="PS50862">
    <property type="entry name" value="AA_TRNA_LIGASE_II"/>
    <property type="match status" value="1"/>
</dbReference>
<keyword evidence="3 11" id="KW-0963">Cytoplasm</keyword>
<comment type="catalytic activity">
    <reaction evidence="11">
        <text>tRNA(Asx) + L-aspartate + ATP = L-aspartyl-tRNA(Asx) + AMP + diphosphate</text>
        <dbReference type="Rhea" id="RHEA:18349"/>
        <dbReference type="Rhea" id="RHEA-COMP:9710"/>
        <dbReference type="Rhea" id="RHEA-COMP:9711"/>
        <dbReference type="ChEBI" id="CHEBI:29991"/>
        <dbReference type="ChEBI" id="CHEBI:30616"/>
        <dbReference type="ChEBI" id="CHEBI:33019"/>
        <dbReference type="ChEBI" id="CHEBI:78442"/>
        <dbReference type="ChEBI" id="CHEBI:78516"/>
        <dbReference type="ChEBI" id="CHEBI:456215"/>
        <dbReference type="EC" id="6.1.1.23"/>
    </reaction>
</comment>
<feature type="binding site" evidence="11">
    <location>
        <position position="357"/>
    </location>
    <ligand>
        <name>Mg(2+)</name>
        <dbReference type="ChEBI" id="CHEBI:18420"/>
        <label>3</label>
    </ligand>
</feature>
<feature type="binding site" evidence="11">
    <location>
        <position position="172"/>
    </location>
    <ligand>
        <name>L-aspartate</name>
        <dbReference type="ChEBI" id="CHEBI:29991"/>
    </ligand>
</feature>
<evidence type="ECO:0000313" key="13">
    <source>
        <dbReference type="EMBL" id="ACX73120.1"/>
    </source>
</evidence>
<dbReference type="AlphaFoldDB" id="C9RHR8"/>
<comment type="subcellular location">
    <subcellularLocation>
        <location evidence="1 11">Cytoplasm</location>
    </subcellularLocation>
</comment>
<protein>
    <recommendedName>
        <fullName evidence="11">Aspartate--tRNA(Asp/Asn) ligase</fullName>
        <ecNumber evidence="11">6.1.1.23</ecNumber>
    </recommendedName>
    <alternativeName>
        <fullName evidence="11">Aspartyl-tRNA synthetase</fullName>
        <shortName evidence="11">AspRS</shortName>
    </alternativeName>
    <alternativeName>
        <fullName evidence="11">Non-discriminating aspartyl-tRNA synthetase</fullName>
        <shortName evidence="11">ND-AspRS</shortName>
    </alternativeName>
</protein>
<feature type="binding site" evidence="11">
    <location>
        <begin position="216"/>
        <end position="218"/>
    </location>
    <ligand>
        <name>ATP</name>
        <dbReference type="ChEBI" id="CHEBI:30616"/>
    </ligand>
</feature>
<comment type="cofactor">
    <cofactor evidence="11">
        <name>Mg(2+)</name>
        <dbReference type="ChEBI" id="CHEBI:18420"/>
    </cofactor>
    <text evidence="11">Binds 3 Mg(2+) cations per subunit. The strongest magnesium site (Mg1) is bound to the beta- and gamma-phosphates of ATP and four water molecules complete its coordination sphere.</text>
</comment>
<reference evidence="13" key="1">
    <citation type="submission" date="2009-10" db="EMBL/GenBank/DDBJ databases">
        <title>Complete sequence of chromosome of Methanocaldococcus vulcanius M7.</title>
        <authorList>
            <consortium name="US DOE Joint Genome Institute"/>
            <person name="Lucas S."/>
            <person name="Copeland A."/>
            <person name="Lapidus A."/>
            <person name="Glavina del Rio T."/>
            <person name="Dalin E."/>
            <person name="Tice H."/>
            <person name="Bruce D."/>
            <person name="Goodwin L."/>
            <person name="Pitluck S."/>
            <person name="Lcollab F.I."/>
            <person name="Brettin T."/>
            <person name="Detter J.C."/>
            <person name="Han C."/>
            <person name="Tapia R."/>
            <person name="Kuske C.R."/>
            <person name="Schmutz J."/>
            <person name="Larimer F."/>
            <person name="Land M."/>
            <person name="Hauser L."/>
            <person name="Kyrpides N."/>
            <person name="Ovchinikova G."/>
            <person name="Sieprawska-Lupa M."/>
            <person name="Whitman W.B."/>
            <person name="Woyke T."/>
        </authorList>
    </citation>
    <scope>NUCLEOTIDE SEQUENCE [LARGE SCALE GENOMIC DNA]</scope>
    <source>
        <strain evidence="13">M7</strain>
    </source>
</reference>
<dbReference type="SUPFAM" id="SSF50249">
    <property type="entry name" value="Nucleic acid-binding proteins"/>
    <property type="match status" value="1"/>
</dbReference>
<gene>
    <name evidence="11" type="primary">aspS</name>
    <name evidence="13" type="ordered locus">Metvu_1266</name>
</gene>
<dbReference type="GO" id="GO:0005829">
    <property type="term" value="C:cytosol"/>
    <property type="evidence" value="ECO:0007669"/>
    <property type="project" value="TreeGrafter"/>
</dbReference>
<dbReference type="InterPro" id="IPR004523">
    <property type="entry name" value="Asp-tRNA_synthase_2"/>
</dbReference>
<evidence type="ECO:0000259" key="12">
    <source>
        <dbReference type="PROSITE" id="PS50862"/>
    </source>
</evidence>
<dbReference type="EC" id="6.1.1.23" evidence="11"/>
<dbReference type="SUPFAM" id="SSF55681">
    <property type="entry name" value="Class II aaRS and biotin synthetases"/>
    <property type="match status" value="1"/>
</dbReference>
<evidence type="ECO:0000256" key="5">
    <source>
        <dbReference type="ARBA" id="ARBA00022723"/>
    </source>
</evidence>
<dbReference type="Gene3D" id="3.30.930.10">
    <property type="entry name" value="Bira Bifunctional Protein, Domain 2"/>
    <property type="match status" value="1"/>
</dbReference>
<evidence type="ECO:0000256" key="4">
    <source>
        <dbReference type="ARBA" id="ARBA00022598"/>
    </source>
</evidence>
<dbReference type="GO" id="GO:0004815">
    <property type="term" value="F:aspartate-tRNA ligase activity"/>
    <property type="evidence" value="ECO:0007669"/>
    <property type="project" value="UniProtKB-UniRule"/>
</dbReference>
<dbReference type="Proteomes" id="UP000002063">
    <property type="component" value="Chromosome"/>
</dbReference>
<comment type="function">
    <text evidence="11">Aspartyl-tRNA synthetase with relaxed tRNA specificity since it is able to aspartylate not only its cognate tRNA(Asp) but also tRNA(Asn). Reaction proceeds in two steps: L-aspartate is first activated by ATP to form Asp-AMP and then transferred to the acceptor end of tRNA(Asp/Asn).</text>
</comment>
<feature type="binding site" evidence="11">
    <location>
        <position position="364"/>
    </location>
    <ligand>
        <name>L-aspartate</name>
        <dbReference type="ChEBI" id="CHEBI:29991"/>
    </ligand>
</feature>
<dbReference type="GO" id="GO:0017101">
    <property type="term" value="C:aminoacyl-tRNA synthetase multienzyme complex"/>
    <property type="evidence" value="ECO:0007669"/>
    <property type="project" value="TreeGrafter"/>
</dbReference>
<dbReference type="GO" id="GO:0000287">
    <property type="term" value="F:magnesium ion binding"/>
    <property type="evidence" value="ECO:0007669"/>
    <property type="project" value="UniProtKB-UniRule"/>
</dbReference>
<dbReference type="CDD" id="cd00776">
    <property type="entry name" value="AsxRS_core"/>
    <property type="match status" value="1"/>
</dbReference>
<dbReference type="GeneID" id="8513606"/>
<dbReference type="Pfam" id="PF01336">
    <property type="entry name" value="tRNA_anti-codon"/>
    <property type="match status" value="1"/>
</dbReference>
<keyword evidence="10 11" id="KW-0030">Aminoacyl-tRNA synthetase</keyword>
<dbReference type="PANTHER" id="PTHR43450:SF1">
    <property type="entry name" value="ASPARTATE--TRNA LIGASE, CYTOPLASMIC"/>
    <property type="match status" value="1"/>
</dbReference>
<sequence length="434" mass="49861">MKWRRTHYSAEIKPEMDGQEVVIMGWVHSIRALGKIIFVILRDREGTVQIVAPKQKVGEELFKQIKKLGAEDVVAIKGKVIANEKAPNGFEILPLELEVLNTAQRPLPLDPAEKVPAELDTRLENRFLDLRRPKVQAVFKIRSEMLKSVRNTLYNEGFIEVNTPKLVASCTEGGTELFPISYFEKEAFLGQSPQLYKQMLMASGLDRVFEIAPIFRAEEHNTRRHLNEATSIDIEMAFADDKDAMDILEKVVYNAFLDVYENRKREIDVLGIEFELPSKKFDRITYDEAIDIANAKGVEISWGEDLSREAEKAIGEEMGGLYFITDWPSEIRPFYTMPREDNPNICKAFDLMYKDLEISSGAQRIHLYDLLVENIKKKGLNPDGFTYYLEAFKYGMPPHAGWGLGADRFTMILTQQENIRECVLFPRDRQRLTP</sequence>
<dbReference type="GO" id="GO:0006422">
    <property type="term" value="P:aspartyl-tRNA aminoacylation"/>
    <property type="evidence" value="ECO:0007669"/>
    <property type="project" value="UniProtKB-UniRule"/>
</dbReference>
<feature type="region of interest" description="Aspartate" evidence="11">
    <location>
        <begin position="194"/>
        <end position="197"/>
    </location>
</feature>
<dbReference type="EMBL" id="CP001787">
    <property type="protein sequence ID" value="ACX73120.1"/>
    <property type="molecule type" value="Genomic_DNA"/>
</dbReference>
<feature type="binding site" evidence="11">
    <location>
        <position position="360"/>
    </location>
    <ligand>
        <name>Mg(2+)</name>
        <dbReference type="ChEBI" id="CHEBI:18420"/>
        <label>2</label>
    </ligand>
</feature>
<dbReference type="GO" id="GO:0050560">
    <property type="term" value="F:aspartate-tRNA(Asn) ligase activity"/>
    <property type="evidence" value="ECO:0007669"/>
    <property type="project" value="UniProtKB-EC"/>
</dbReference>
<keyword evidence="7 11" id="KW-0067">ATP-binding</keyword>
<dbReference type="NCBIfam" id="TIGR00458">
    <property type="entry name" value="aspS_nondisc"/>
    <property type="match status" value="1"/>
</dbReference>
<evidence type="ECO:0000256" key="2">
    <source>
        <dbReference type="ARBA" id="ARBA00005312"/>
    </source>
</evidence>
<keyword evidence="9 11" id="KW-0648">Protein biosynthesis</keyword>
<name>C9RHR8_METVM</name>
<dbReference type="Gene3D" id="2.40.50.140">
    <property type="entry name" value="Nucleic acid-binding proteins"/>
    <property type="match status" value="1"/>
</dbReference>
<dbReference type="NCBIfam" id="NF003483">
    <property type="entry name" value="PRK05159.1"/>
    <property type="match status" value="1"/>
</dbReference>
<dbReference type="InterPro" id="IPR006195">
    <property type="entry name" value="aa-tRNA-synth_II"/>
</dbReference>
<accession>C9RHR8</accession>
<feature type="domain" description="Aminoacyl-transfer RNA synthetases class-II family profile" evidence="12">
    <location>
        <begin position="106"/>
        <end position="434"/>
    </location>
</feature>
<feature type="binding site" evidence="11">
    <location>
        <position position="360"/>
    </location>
    <ligand>
        <name>L-aspartate</name>
        <dbReference type="ChEBI" id="CHEBI:29991"/>
    </ligand>
</feature>
<evidence type="ECO:0000256" key="11">
    <source>
        <dbReference type="HAMAP-Rule" id="MF_02075"/>
    </source>
</evidence>
<dbReference type="GO" id="GO:0003723">
    <property type="term" value="F:RNA binding"/>
    <property type="evidence" value="ECO:0007669"/>
    <property type="project" value="TreeGrafter"/>
</dbReference>
<dbReference type="PRINTS" id="PR01042">
    <property type="entry name" value="TRNASYNTHASP"/>
</dbReference>
<comment type="similarity">
    <text evidence="2 11">Belongs to the class-II aminoacyl-tRNA synthetase family. Type 2 subfamily.</text>
</comment>
<proteinExistence type="inferred from homology"/>
<keyword evidence="14" id="KW-1185">Reference proteome</keyword>
<dbReference type="InterPro" id="IPR045864">
    <property type="entry name" value="aa-tRNA-synth_II/BPL/LPL"/>
</dbReference>
<dbReference type="GO" id="GO:0005524">
    <property type="term" value="F:ATP binding"/>
    <property type="evidence" value="ECO:0007669"/>
    <property type="project" value="UniProtKB-UniRule"/>
</dbReference>
<dbReference type="HAMAP" id="MF_02075">
    <property type="entry name" value="Asp_tRNA_synth_type2"/>
    <property type="match status" value="1"/>
</dbReference>
<dbReference type="OrthoDB" id="5908at2157"/>
<feature type="binding site" evidence="11">
    <location>
        <begin position="405"/>
        <end position="408"/>
    </location>
    <ligand>
        <name>ATP</name>
        <dbReference type="ChEBI" id="CHEBI:30616"/>
    </ligand>
</feature>